<dbReference type="SUPFAM" id="SSF53590">
    <property type="entry name" value="Nucleoside hydrolase"/>
    <property type="match status" value="1"/>
</dbReference>
<dbReference type="InterPro" id="IPR023186">
    <property type="entry name" value="IUNH"/>
</dbReference>
<evidence type="ECO:0000256" key="1">
    <source>
        <dbReference type="ARBA" id="ARBA00022801"/>
    </source>
</evidence>
<organism evidence="4 5">
    <name type="scientific">Mammaliicoccus lentus</name>
    <name type="common">Staphylococcus lentus</name>
    <dbReference type="NCBI Taxonomy" id="42858"/>
    <lineage>
        <taxon>Bacteria</taxon>
        <taxon>Bacillati</taxon>
        <taxon>Bacillota</taxon>
        <taxon>Bacilli</taxon>
        <taxon>Bacillales</taxon>
        <taxon>Staphylococcaceae</taxon>
        <taxon>Mammaliicoccus</taxon>
    </lineage>
</organism>
<protein>
    <submittedName>
        <fullName evidence="4">Nucleoside hydrolase</fullName>
    </submittedName>
</protein>
<dbReference type="PANTHER" id="PTHR12304">
    <property type="entry name" value="INOSINE-URIDINE PREFERRING NUCLEOSIDE HYDROLASE"/>
    <property type="match status" value="1"/>
</dbReference>
<dbReference type="AlphaFoldDB" id="A0AAX3W758"/>
<feature type="domain" description="Inosine/uridine-preferring nucleoside hydrolase" evidence="3">
    <location>
        <begin position="7"/>
        <end position="302"/>
    </location>
</feature>
<reference evidence="4" key="1">
    <citation type="journal article" date="2023" name="Antibiotics">
        <title>Prevalence and Molecular Characterization of Methicillin-Resistant Staphylococci (MRS) and Mammaliicocci (MRM) in Dromedary Camels from Algeria: First Detection of SCCmec-mecC Hybrid in Methicillin-Resistant Mammaliicoccus lentus.</title>
        <authorList>
            <person name="Belhout C."/>
            <person name="Boyen F."/>
            <person name="Vereecke N."/>
            <person name="Theuns S."/>
            <person name="Taibi N."/>
            <person name="Stegger M."/>
            <person name="de la Fe-Rodriguez P.Y."/>
            <person name="Bouayad L."/>
            <person name="Elgroud R."/>
            <person name="Butaye P."/>
        </authorList>
    </citation>
    <scope>NUCLEOTIDE SEQUENCE</scope>
    <source>
        <strain evidence="4">7048</strain>
    </source>
</reference>
<evidence type="ECO:0000313" key="5">
    <source>
        <dbReference type="Proteomes" id="UP001223261"/>
    </source>
</evidence>
<gene>
    <name evidence="4" type="ORF">PYH69_02930</name>
</gene>
<dbReference type="GO" id="GO:0006152">
    <property type="term" value="P:purine nucleoside catabolic process"/>
    <property type="evidence" value="ECO:0007669"/>
    <property type="project" value="TreeGrafter"/>
</dbReference>
<dbReference type="InterPro" id="IPR001910">
    <property type="entry name" value="Inosine/uridine_hydrolase_dom"/>
</dbReference>
<dbReference type="CDD" id="cd02651">
    <property type="entry name" value="nuc_hydro_IU_UC_XIUA"/>
    <property type="match status" value="1"/>
</dbReference>
<name>A0AAX3W758_MAMLE</name>
<evidence type="ECO:0000313" key="4">
    <source>
        <dbReference type="EMBL" id="WHI60599.1"/>
    </source>
</evidence>
<proteinExistence type="predicted"/>
<dbReference type="Pfam" id="PF01156">
    <property type="entry name" value="IU_nuc_hydro"/>
    <property type="match status" value="1"/>
</dbReference>
<dbReference type="PANTHER" id="PTHR12304:SF4">
    <property type="entry name" value="URIDINE NUCLEOSIDASE"/>
    <property type="match status" value="1"/>
</dbReference>
<evidence type="ECO:0000256" key="2">
    <source>
        <dbReference type="ARBA" id="ARBA00023295"/>
    </source>
</evidence>
<keyword evidence="2" id="KW-0326">Glycosidase</keyword>
<dbReference type="RefSeq" id="WP_282862680.1">
    <property type="nucleotide sequence ID" value="NZ_CP118848.1"/>
</dbReference>
<evidence type="ECO:0000259" key="3">
    <source>
        <dbReference type="Pfam" id="PF01156"/>
    </source>
</evidence>
<dbReference type="Proteomes" id="UP001223261">
    <property type="component" value="Chromosome"/>
</dbReference>
<dbReference type="GO" id="GO:0005829">
    <property type="term" value="C:cytosol"/>
    <property type="evidence" value="ECO:0007669"/>
    <property type="project" value="TreeGrafter"/>
</dbReference>
<sequence length="314" mass="34392">MAKERKIIMDCDPGHDDAISLILAGAKTSPLDILAVTTVAGNQSVDKNTNNALNVLDIINRGDIPVSTGATRPLIKEAEFAESIHGESGLDGPELPKIPNLKSTDKHGVDVIVETVLNSDEAVTLVATGPLTNVAMALIREPKIAENIDEIVIMGGGTFGNWTPTAEFNIWVDAEAARRVFESSIPVVVFGLDATHQLLADDLVIDRFSKIDNKVSNFVVELLKFFKSTYKSQFDMDGGPIHDACTILYLLNPEIFELQKTYIQIENQSELTYGTMSVDLNDTYNKETNAQFATAVNLDLAWDLMDNTLRSYSE</sequence>
<dbReference type="EMBL" id="CP118848">
    <property type="protein sequence ID" value="WHI60599.1"/>
    <property type="molecule type" value="Genomic_DNA"/>
</dbReference>
<accession>A0AAX3W758</accession>
<dbReference type="GO" id="GO:0008477">
    <property type="term" value="F:purine nucleosidase activity"/>
    <property type="evidence" value="ECO:0007669"/>
    <property type="project" value="TreeGrafter"/>
</dbReference>
<keyword evidence="1 4" id="KW-0378">Hydrolase</keyword>
<dbReference type="InterPro" id="IPR036452">
    <property type="entry name" value="Ribo_hydro-like"/>
</dbReference>
<dbReference type="Gene3D" id="3.90.245.10">
    <property type="entry name" value="Ribonucleoside hydrolase-like"/>
    <property type="match status" value="1"/>
</dbReference>